<sequence length="97" mass="11257">MVDWTREFRERAIEINHKAIENRKCWDSLNLGYEWDIGHFHGAQRPDVDCFRSTSFGISPTEGVASDQLLQVDKEKTDILMYCTGGIRCDVYSTILR</sequence>
<proteinExistence type="predicted"/>
<keyword evidence="2" id="KW-1185">Reference proteome</keyword>
<reference evidence="1 2" key="1">
    <citation type="journal article" date="2019" name="Genome Biol. Evol.">
        <title>Insights into the evolution of the New World diploid cottons (Gossypium, subgenus Houzingenia) based on genome sequencing.</title>
        <authorList>
            <person name="Grover C.E."/>
            <person name="Arick M.A. 2nd"/>
            <person name="Thrash A."/>
            <person name="Conover J.L."/>
            <person name="Sanders W.S."/>
            <person name="Peterson D.G."/>
            <person name="Frelichowski J.E."/>
            <person name="Scheffler J.A."/>
            <person name="Scheffler B.E."/>
            <person name="Wendel J.F."/>
        </authorList>
    </citation>
    <scope>NUCLEOTIDE SEQUENCE [LARGE SCALE GENOMIC DNA]</scope>
    <source>
        <strain evidence="1">1</strain>
        <tissue evidence="1">Leaf</tissue>
    </source>
</reference>
<dbReference type="OrthoDB" id="25002at2759"/>
<organism evidence="1 2">
    <name type="scientific">Gossypium schwendimanii</name>
    <name type="common">Cotton</name>
    <dbReference type="NCBI Taxonomy" id="34291"/>
    <lineage>
        <taxon>Eukaryota</taxon>
        <taxon>Viridiplantae</taxon>
        <taxon>Streptophyta</taxon>
        <taxon>Embryophyta</taxon>
        <taxon>Tracheophyta</taxon>
        <taxon>Spermatophyta</taxon>
        <taxon>Magnoliopsida</taxon>
        <taxon>eudicotyledons</taxon>
        <taxon>Gunneridae</taxon>
        <taxon>Pentapetalae</taxon>
        <taxon>rosids</taxon>
        <taxon>malvids</taxon>
        <taxon>Malvales</taxon>
        <taxon>Malvaceae</taxon>
        <taxon>Malvoideae</taxon>
        <taxon>Gossypium</taxon>
    </lineage>
</organism>
<dbReference type="InterPro" id="IPR020936">
    <property type="entry name" value="TrhO"/>
</dbReference>
<evidence type="ECO:0008006" key="3">
    <source>
        <dbReference type="Google" id="ProtNLM"/>
    </source>
</evidence>
<accession>A0A7J9KNX6</accession>
<dbReference type="Proteomes" id="UP000593576">
    <property type="component" value="Unassembled WGS sequence"/>
</dbReference>
<dbReference type="SUPFAM" id="SSF52821">
    <property type="entry name" value="Rhodanese/Cell cycle control phosphatase"/>
    <property type="match status" value="1"/>
</dbReference>
<name>A0A7J9KNX6_GOSSC</name>
<dbReference type="EMBL" id="JABFAF010000001">
    <property type="protein sequence ID" value="MBA0848091.1"/>
    <property type="molecule type" value="Genomic_DNA"/>
</dbReference>
<evidence type="ECO:0000313" key="1">
    <source>
        <dbReference type="EMBL" id="MBA0848091.1"/>
    </source>
</evidence>
<comment type="caution">
    <text evidence="1">The sequence shown here is derived from an EMBL/GenBank/DDBJ whole genome shotgun (WGS) entry which is preliminary data.</text>
</comment>
<protein>
    <recommendedName>
        <fullName evidence="3">Rhodanese domain-containing protein</fullName>
    </recommendedName>
</protein>
<dbReference type="PANTHER" id="PTHR43268">
    <property type="entry name" value="THIOSULFATE SULFURTRANSFERASE/RHODANESE-LIKE DOMAIN-CONTAINING PROTEIN 2"/>
    <property type="match status" value="1"/>
</dbReference>
<dbReference type="Gene3D" id="3.40.250.10">
    <property type="entry name" value="Rhodanese-like domain"/>
    <property type="match status" value="1"/>
</dbReference>
<gene>
    <name evidence="1" type="ORF">Goshw_028163</name>
</gene>
<evidence type="ECO:0000313" key="2">
    <source>
        <dbReference type="Proteomes" id="UP000593576"/>
    </source>
</evidence>
<dbReference type="InterPro" id="IPR036873">
    <property type="entry name" value="Rhodanese-like_dom_sf"/>
</dbReference>
<dbReference type="AlphaFoldDB" id="A0A7J9KNX6"/>
<dbReference type="PANTHER" id="PTHR43268:SF3">
    <property type="entry name" value="RHODANESE-LIKE DOMAIN-CONTAINING PROTEIN 7-RELATED"/>
    <property type="match status" value="1"/>
</dbReference>